<dbReference type="Pfam" id="PF19234">
    <property type="entry name" value="DUF5887"/>
    <property type="match status" value="1"/>
</dbReference>
<accession>A0A481SEZ6</accession>
<evidence type="ECO:0008006" key="2">
    <source>
        <dbReference type="Google" id="ProtNLM"/>
    </source>
</evidence>
<reference evidence="1" key="1">
    <citation type="journal article" date="2019" name="J. Gen. Virol.">
        <title>Elucidating the genetic diversity of Phthorimaea operculella granulovirus (PhopGV).</title>
        <authorList>
            <person name="Larem A."/>
            <person name="Ben-Tiba S."/>
            <person name="Wennmann J.T."/>
            <person name="Gueli Alletti G."/>
            <person name="Jehle J.A."/>
        </authorList>
    </citation>
    <scope>NUCLEOTIDE SEQUENCE</scope>
    <source>
        <strain evidence="1">PhopGV-R</strain>
    </source>
</reference>
<name>A0A481SEZ6_9BBAC</name>
<gene>
    <name evidence="1" type="ORF">PhopGVgp059</name>
</gene>
<organism evidence="1">
    <name type="scientific">Phthorimaea operculella granulovirus</name>
    <dbReference type="NCBI Taxonomy" id="192584"/>
    <lineage>
        <taxon>Viruses</taxon>
        <taxon>Viruses incertae sedis</taxon>
        <taxon>Naldaviricetes</taxon>
        <taxon>Lefavirales</taxon>
        <taxon>Baculoviridae</taxon>
        <taxon>Betabaculovirus</taxon>
        <taxon>Betabaculovirus phoperculellae</taxon>
    </lineage>
</organism>
<dbReference type="EMBL" id="MK033575">
    <property type="protein sequence ID" value="QBH67193.1"/>
    <property type="molecule type" value="Genomic_DNA"/>
</dbReference>
<evidence type="ECO:0000313" key="1">
    <source>
        <dbReference type="EMBL" id="QBH67193.1"/>
    </source>
</evidence>
<sequence length="197" mass="22460">MMDVPTLVPFGQIQYKSTHHHYCGFYSLTVLAEIVDNTVVVNGKLYTVSDETAIDWAYDGIDTIISEKRLVYTNNVWPLNAPIYNIEHQIVGIVTRGIETTDGDNCYAVQDGFRLLNIHLSNVNLLVREKRKPIVYADQQFDTKQELNVYLTKNKIADSKYGAIMYHTNKLNAQLVLFAKGHQISNIHLRKKIFGAL</sequence>
<protein>
    <recommendedName>
        <fullName evidence="2">Acetyltransferase</fullName>
    </recommendedName>
</protein>
<proteinExistence type="predicted"/>
<dbReference type="InterPro" id="IPR045369">
    <property type="entry name" value="DUF5887"/>
</dbReference>